<evidence type="ECO:0000256" key="5">
    <source>
        <dbReference type="SAM" id="Phobius"/>
    </source>
</evidence>
<feature type="transmembrane region" description="Helical" evidence="5">
    <location>
        <begin position="75"/>
        <end position="97"/>
    </location>
</feature>
<keyword evidence="3 5" id="KW-1133">Transmembrane helix</keyword>
<name>A0A0N5ANL1_9BILA</name>
<accession>A0A0N5ANL1</accession>
<keyword evidence="4 5" id="KW-0472">Membrane</keyword>
<evidence type="ECO:0000256" key="1">
    <source>
        <dbReference type="ARBA" id="ARBA00004141"/>
    </source>
</evidence>
<dbReference type="GO" id="GO:0016020">
    <property type="term" value="C:membrane"/>
    <property type="evidence" value="ECO:0007669"/>
    <property type="project" value="UniProtKB-SubCell"/>
</dbReference>
<dbReference type="WBParaSite" id="SMUV_0000620001-mRNA-1">
    <property type="protein sequence ID" value="SMUV_0000620001-mRNA-1"/>
    <property type="gene ID" value="SMUV_0000620001"/>
</dbReference>
<feature type="transmembrane region" description="Helical" evidence="5">
    <location>
        <begin position="139"/>
        <end position="156"/>
    </location>
</feature>
<sequence length="195" mass="21738">LTDLVQFPILLNTFLLSAFTYFLIKRIFLAGLCIIGLSLWLWFDESFEKEIRQNIKVEYSNNADMDNIKKDIRTAIIVSFWVLCGCGLAAAIIGLIGTCGALCGNRCITAFYLVLIILLVLIEVGIGVFIVCYRSTVSFIFYLLILTYYILQTAVWDRFNFSVMIAGSVTIGIVALQILAVILAISIIVTVSPRT</sequence>
<feature type="transmembrane region" description="Helical" evidence="5">
    <location>
        <begin position="109"/>
        <end position="132"/>
    </location>
</feature>
<evidence type="ECO:0000256" key="4">
    <source>
        <dbReference type="ARBA" id="ARBA00023136"/>
    </source>
</evidence>
<dbReference type="PRINTS" id="PR00259">
    <property type="entry name" value="TMFOUR"/>
</dbReference>
<protein>
    <submittedName>
        <fullName evidence="7">Protein PNS1</fullName>
    </submittedName>
</protein>
<feature type="transmembrane region" description="Helical" evidence="5">
    <location>
        <begin position="20"/>
        <end position="43"/>
    </location>
</feature>
<dbReference type="InterPro" id="IPR018499">
    <property type="entry name" value="Tetraspanin/Peripherin"/>
</dbReference>
<keyword evidence="6" id="KW-1185">Reference proteome</keyword>
<feature type="transmembrane region" description="Helical" evidence="5">
    <location>
        <begin position="162"/>
        <end position="191"/>
    </location>
</feature>
<keyword evidence="2 5" id="KW-0812">Transmembrane</keyword>
<evidence type="ECO:0000256" key="3">
    <source>
        <dbReference type="ARBA" id="ARBA00022989"/>
    </source>
</evidence>
<dbReference type="AlphaFoldDB" id="A0A0N5ANL1"/>
<dbReference type="Pfam" id="PF00335">
    <property type="entry name" value="Tetraspanin"/>
    <property type="match status" value="1"/>
</dbReference>
<evidence type="ECO:0000313" key="7">
    <source>
        <dbReference type="WBParaSite" id="SMUV_0000620001-mRNA-1"/>
    </source>
</evidence>
<dbReference type="Proteomes" id="UP000046393">
    <property type="component" value="Unplaced"/>
</dbReference>
<organism evidence="6 7">
    <name type="scientific">Syphacia muris</name>
    <dbReference type="NCBI Taxonomy" id="451379"/>
    <lineage>
        <taxon>Eukaryota</taxon>
        <taxon>Metazoa</taxon>
        <taxon>Ecdysozoa</taxon>
        <taxon>Nematoda</taxon>
        <taxon>Chromadorea</taxon>
        <taxon>Rhabditida</taxon>
        <taxon>Spirurina</taxon>
        <taxon>Oxyuridomorpha</taxon>
        <taxon>Oxyuroidea</taxon>
        <taxon>Oxyuridae</taxon>
        <taxon>Syphacia</taxon>
    </lineage>
</organism>
<reference evidence="7" key="1">
    <citation type="submission" date="2017-02" db="UniProtKB">
        <authorList>
            <consortium name="WormBaseParasite"/>
        </authorList>
    </citation>
    <scope>IDENTIFICATION</scope>
</reference>
<evidence type="ECO:0000256" key="2">
    <source>
        <dbReference type="ARBA" id="ARBA00022692"/>
    </source>
</evidence>
<evidence type="ECO:0000313" key="6">
    <source>
        <dbReference type="Proteomes" id="UP000046393"/>
    </source>
</evidence>
<comment type="subcellular location">
    <subcellularLocation>
        <location evidence="1">Membrane</location>
        <topology evidence="1">Multi-pass membrane protein</topology>
    </subcellularLocation>
</comment>
<dbReference type="STRING" id="451379.A0A0N5ANL1"/>
<proteinExistence type="predicted"/>